<dbReference type="InterPro" id="IPR024060">
    <property type="entry name" value="Ureidoglycolate_lyase_dom_sf"/>
</dbReference>
<protein>
    <submittedName>
        <fullName evidence="1">Uncharacterized protein</fullName>
    </submittedName>
</protein>
<name>A0A166JMD7_NODSP</name>
<gene>
    <name evidence="1" type="ORF">A2T98_10550</name>
</gene>
<comment type="caution">
    <text evidence="1">The sequence shown here is derived from an EMBL/GenBank/DDBJ whole genome shotgun (WGS) entry which is preliminary data.</text>
</comment>
<dbReference type="Proteomes" id="UP000076555">
    <property type="component" value="Unassembled WGS sequence"/>
</dbReference>
<dbReference type="OrthoDB" id="9804602at2"/>
<organism evidence="1 2">
    <name type="scientific">Nodularia spumigena CENA596</name>
    <dbReference type="NCBI Taxonomy" id="1819295"/>
    <lineage>
        <taxon>Bacteria</taxon>
        <taxon>Bacillati</taxon>
        <taxon>Cyanobacteriota</taxon>
        <taxon>Cyanophyceae</taxon>
        <taxon>Nostocales</taxon>
        <taxon>Nodulariaceae</taxon>
        <taxon>Nodularia</taxon>
    </lineage>
</organism>
<dbReference type="GO" id="GO:0004848">
    <property type="term" value="F:ureidoglycolate hydrolase activity"/>
    <property type="evidence" value="ECO:0007669"/>
    <property type="project" value="InterPro"/>
</dbReference>
<dbReference type="EMBL" id="LWAJ01000126">
    <property type="protein sequence ID" value="KZL49891.1"/>
    <property type="molecule type" value="Genomic_DNA"/>
</dbReference>
<proteinExistence type="predicted"/>
<evidence type="ECO:0000313" key="2">
    <source>
        <dbReference type="Proteomes" id="UP000076555"/>
    </source>
</evidence>
<reference evidence="1 2" key="1">
    <citation type="submission" date="2016-04" db="EMBL/GenBank/DDBJ databases">
        <title>Draft Genome Assembly of the Bloom-forming Cyanobacterium Nodularia spumigena Strain CENA596 in Shrimp Production Ponds.</title>
        <authorList>
            <person name="Popin R.V."/>
            <person name="Rigonato J."/>
            <person name="Abreu V.A."/>
            <person name="Andreote A.P."/>
            <person name="Silveira S.B."/>
            <person name="Odebrecht C."/>
            <person name="Fiore M.F."/>
        </authorList>
    </citation>
    <scope>NUCLEOTIDE SEQUENCE [LARGE SCALE GENOMIC DNA]</scope>
    <source>
        <strain evidence="1 2">CENA596</strain>
    </source>
</reference>
<dbReference type="InterPro" id="IPR011051">
    <property type="entry name" value="RmlC_Cupin_sf"/>
</dbReference>
<sequence length="84" mass="9641">MNNIERRTGENLPNINQIQAFRFPAGHGLLLYIGTWHDFPIACDRSVVILTALSQMQTPEEMNQGEVYKISLSKRLKIQIQLET</sequence>
<dbReference type="Gene3D" id="2.60.120.480">
    <property type="entry name" value="Ureidoglycolate hydrolase"/>
    <property type="match status" value="1"/>
</dbReference>
<dbReference type="SUPFAM" id="SSF51182">
    <property type="entry name" value="RmlC-like cupins"/>
    <property type="match status" value="1"/>
</dbReference>
<evidence type="ECO:0000313" key="1">
    <source>
        <dbReference type="EMBL" id="KZL49891.1"/>
    </source>
</evidence>
<accession>A0A166JMD7</accession>
<dbReference type="AlphaFoldDB" id="A0A166JMD7"/>